<reference evidence="6" key="2">
    <citation type="submission" date="2025-09" db="UniProtKB">
        <authorList>
            <consortium name="Ensembl"/>
        </authorList>
    </citation>
    <scope>IDENTIFICATION</scope>
</reference>
<dbReference type="Proteomes" id="UP000265020">
    <property type="component" value="Unassembled WGS sequence"/>
</dbReference>
<feature type="region of interest" description="Disordered" evidence="4">
    <location>
        <begin position="61"/>
        <end position="98"/>
    </location>
</feature>
<feature type="domain" description="Band 3 cytoplasmic" evidence="5">
    <location>
        <begin position="115"/>
        <end position="398"/>
    </location>
</feature>
<dbReference type="PANTHER" id="PTHR11453:SF37">
    <property type="entry name" value="ELECTRONEUTRAL SODIUM BICARBONATE EXCHANGER 1"/>
    <property type="match status" value="1"/>
</dbReference>
<keyword evidence="3" id="KW-0406">Ion transport</keyword>
<dbReference type="Ensembl" id="ENSCVAT00000014854.1">
    <property type="protein sequence ID" value="ENSCVAP00000020241.1"/>
    <property type="gene ID" value="ENSCVAG00000001496.1"/>
</dbReference>
<evidence type="ECO:0000259" key="5">
    <source>
        <dbReference type="Pfam" id="PF07565"/>
    </source>
</evidence>
<dbReference type="GO" id="GO:0016323">
    <property type="term" value="C:basolateral plasma membrane"/>
    <property type="evidence" value="ECO:0007669"/>
    <property type="project" value="UniProtKB-SubCell"/>
</dbReference>
<feature type="compositionally biased region" description="Polar residues" evidence="4">
    <location>
        <begin position="85"/>
        <end position="98"/>
    </location>
</feature>
<comment type="subcellular location">
    <subcellularLocation>
        <location evidence="1">Basolateral cell membrane</location>
    </subcellularLocation>
</comment>
<feature type="region of interest" description="Disordered" evidence="4">
    <location>
        <begin position="396"/>
        <end position="445"/>
    </location>
</feature>
<accession>A0A3Q2DKY8</accession>
<evidence type="ECO:0000256" key="2">
    <source>
        <dbReference type="ARBA" id="ARBA00023053"/>
    </source>
</evidence>
<dbReference type="SUPFAM" id="SSF55804">
    <property type="entry name" value="Phoshotransferase/anion transport protein"/>
    <property type="match status" value="1"/>
</dbReference>
<keyword evidence="3" id="KW-0813">Transport</keyword>
<name>A0A3Q2DKY8_CYPVA</name>
<protein>
    <submittedName>
        <fullName evidence="6">Solute carrier family 4 member 8</fullName>
    </submittedName>
</protein>
<evidence type="ECO:0000256" key="4">
    <source>
        <dbReference type="SAM" id="MobiDB-lite"/>
    </source>
</evidence>
<feature type="compositionally biased region" description="Basic residues" evidence="4">
    <location>
        <begin position="63"/>
        <end position="81"/>
    </location>
</feature>
<dbReference type="AlphaFoldDB" id="A0A3Q2DKY8"/>
<dbReference type="FunFam" id="3.40.930.10:FF:000001">
    <property type="entry name" value="Anion exchange protein"/>
    <property type="match status" value="1"/>
</dbReference>
<evidence type="ECO:0000256" key="1">
    <source>
        <dbReference type="ARBA" id="ARBA00004187"/>
    </source>
</evidence>
<feature type="compositionally biased region" description="Basic and acidic residues" evidence="4">
    <location>
        <begin position="429"/>
        <end position="439"/>
    </location>
</feature>
<dbReference type="GeneTree" id="ENSGT00940000157422"/>
<dbReference type="InterPro" id="IPR003020">
    <property type="entry name" value="HCO3_transpt_euk"/>
</dbReference>
<evidence type="ECO:0000313" key="7">
    <source>
        <dbReference type="Proteomes" id="UP000265020"/>
    </source>
</evidence>
<dbReference type="STRING" id="28743.ENSCVAP00000020241"/>
<reference evidence="6" key="1">
    <citation type="submission" date="2025-08" db="UniProtKB">
        <authorList>
            <consortium name="Ensembl"/>
        </authorList>
    </citation>
    <scope>IDENTIFICATION</scope>
</reference>
<dbReference type="InterPro" id="IPR016152">
    <property type="entry name" value="PTrfase/Anion_transptr"/>
</dbReference>
<dbReference type="PRINTS" id="PR01232">
    <property type="entry name" value="NAHCO3TRSPRT"/>
</dbReference>
<evidence type="ECO:0000313" key="6">
    <source>
        <dbReference type="Ensembl" id="ENSCVAP00000020241.1"/>
    </source>
</evidence>
<organism evidence="6 7">
    <name type="scientific">Cyprinodon variegatus</name>
    <name type="common">Sheepshead minnow</name>
    <dbReference type="NCBI Taxonomy" id="28743"/>
    <lineage>
        <taxon>Eukaryota</taxon>
        <taxon>Metazoa</taxon>
        <taxon>Chordata</taxon>
        <taxon>Craniata</taxon>
        <taxon>Vertebrata</taxon>
        <taxon>Euteleostomi</taxon>
        <taxon>Actinopterygii</taxon>
        <taxon>Neopterygii</taxon>
        <taxon>Teleostei</taxon>
        <taxon>Neoteleostei</taxon>
        <taxon>Acanthomorphata</taxon>
        <taxon>Ovalentaria</taxon>
        <taxon>Atherinomorphae</taxon>
        <taxon>Cyprinodontiformes</taxon>
        <taxon>Cyprinodontidae</taxon>
        <taxon>Cyprinodon</taxon>
    </lineage>
</organism>
<dbReference type="GO" id="GO:0008509">
    <property type="term" value="F:monoatomic anion transmembrane transporter activity"/>
    <property type="evidence" value="ECO:0007669"/>
    <property type="project" value="InterPro"/>
</dbReference>
<sequence>MQGGGGVLVWAGIIKDELVEPFQRPDEDVVVDQGGTSSVMNVHYEKEELEGHRTLFVGVRMPRQSHRHHRPHGSRHRKKDKRAGSITTQQSEENTPSQRVQFILGAEEDAEHVSHELFTELDEICVKDGKDAEWKETARWLKFEEDVEDGGERWSKPYVATLSLHSLFELRSCIINGSVLLDMRADSIEEIADMVLDHQEASHELDDTVRVRVREALLKRHHHQNEKKKNLIPIVRSITEGARKQSEPQVVGMFHKAQNTQIIIAKNGAGQENSQVDLSKVDLHFMKKIPEGAEASNVLVGVLDFLERPIVAFVRLSPAVLLTGLTEVPIPTRFLFILLGPDGKAQQYHEIGRSMATIMTDEIFHNVAYKAKDRSDLLAGIDEFLDQVTVLPPGEWDPSIRIEPPKNVPSQEKRKTPGVPNGTALQVEEPQHAEHHGPELQRTGR</sequence>
<dbReference type="GO" id="GO:0051453">
    <property type="term" value="P:regulation of intracellular pH"/>
    <property type="evidence" value="ECO:0007669"/>
    <property type="project" value="TreeGrafter"/>
</dbReference>
<dbReference type="GO" id="GO:0008510">
    <property type="term" value="F:sodium:bicarbonate symporter activity"/>
    <property type="evidence" value="ECO:0007669"/>
    <property type="project" value="TreeGrafter"/>
</dbReference>
<evidence type="ECO:0000256" key="3">
    <source>
        <dbReference type="ARBA" id="ARBA00023201"/>
    </source>
</evidence>
<keyword evidence="2" id="KW-0915">Sodium</keyword>
<dbReference type="InterPro" id="IPR013769">
    <property type="entry name" value="Band3_cytoplasmic_dom"/>
</dbReference>
<keyword evidence="3" id="KW-0739">Sodium transport</keyword>
<dbReference type="Pfam" id="PF07565">
    <property type="entry name" value="Band_3_cyto"/>
    <property type="match status" value="1"/>
</dbReference>
<dbReference type="OMA" id="ECRTIGR"/>
<dbReference type="Gene3D" id="3.40.930.10">
    <property type="entry name" value="Mannitol-specific EII, Chain A"/>
    <property type="match status" value="1"/>
</dbReference>
<dbReference type="PANTHER" id="PTHR11453">
    <property type="entry name" value="ANION EXCHANGE PROTEIN"/>
    <property type="match status" value="1"/>
</dbReference>
<keyword evidence="7" id="KW-1185">Reference proteome</keyword>
<proteinExistence type="predicted"/>
<dbReference type="InterPro" id="IPR003024">
    <property type="entry name" value="Na/HCO3_transpt"/>
</dbReference>
<dbReference type="GO" id="GO:0005452">
    <property type="term" value="F:solute:inorganic anion antiporter activity"/>
    <property type="evidence" value="ECO:0007669"/>
    <property type="project" value="InterPro"/>
</dbReference>